<dbReference type="AlphaFoldDB" id="A0A177THI3"/>
<accession>A0A177THI3</accession>
<dbReference type="Pfam" id="PF05071">
    <property type="entry name" value="NDUFA12"/>
    <property type="match status" value="1"/>
</dbReference>
<evidence type="ECO:0000256" key="1">
    <source>
        <dbReference type="ARBA" id="ARBA00007355"/>
    </source>
</evidence>
<dbReference type="PANTHER" id="PTHR32470:SF2">
    <property type="entry name" value="NADH DEHYDROGENASE [UBIQUINONE] 1 ALPHA SUBCOMPLEX ASSEMBLY FACTOR 2"/>
    <property type="match status" value="1"/>
</dbReference>
<dbReference type="GO" id="GO:0045271">
    <property type="term" value="C:respiratory chain complex I"/>
    <property type="evidence" value="ECO:0007669"/>
    <property type="project" value="InterPro"/>
</dbReference>
<dbReference type="GO" id="GO:0005739">
    <property type="term" value="C:mitochondrion"/>
    <property type="evidence" value="ECO:0007669"/>
    <property type="project" value="TreeGrafter"/>
</dbReference>
<dbReference type="Proteomes" id="UP000077521">
    <property type="component" value="Unassembled WGS sequence"/>
</dbReference>
<sequence length="213" mass="23633">MFKAISSIFRLGKSRYFVGYDLNGNSFYELPSRSGSTDPRHTRRSIDWKEKKAPSEYDQSSIPAQWVAWLRHTRRQPPTLEELQQDAERITRVRANAKLIEARDAAWRASLLQAPPEDAQARLDARLVDDAAKPAPAASSRSIQTENPAPPVAPPAPQPEASGSRRRRSVTSVPTEEVRSELADSDRVQRGYDLASRTPSSPASSPSQPTKSS</sequence>
<dbReference type="InterPro" id="IPR007763">
    <property type="entry name" value="NDUFA12"/>
</dbReference>
<reference evidence="3" key="2">
    <citation type="journal article" date="2019" name="IMA Fungus">
        <title>Genome sequencing and comparison of five Tilletia species to identify candidate genes for the detection of regulated species infecting wheat.</title>
        <authorList>
            <person name="Nguyen H.D.T."/>
            <person name="Sultana T."/>
            <person name="Kesanakurti P."/>
            <person name="Hambleton S."/>
        </authorList>
    </citation>
    <scope>NUCLEOTIDE SEQUENCE</scope>
    <source>
        <strain evidence="3">DAOMC 236416</strain>
    </source>
</reference>
<evidence type="ECO:0000256" key="2">
    <source>
        <dbReference type="SAM" id="MobiDB-lite"/>
    </source>
</evidence>
<feature type="compositionally biased region" description="Basic and acidic residues" evidence="2">
    <location>
        <begin position="176"/>
        <end position="190"/>
    </location>
</feature>
<dbReference type="InterPro" id="IPR052618">
    <property type="entry name" value="ComplexI_NDUFA12"/>
</dbReference>
<feature type="region of interest" description="Disordered" evidence="2">
    <location>
        <begin position="131"/>
        <end position="213"/>
    </location>
</feature>
<evidence type="ECO:0000313" key="3">
    <source>
        <dbReference type="EMBL" id="KAE8255881.1"/>
    </source>
</evidence>
<feature type="compositionally biased region" description="Pro residues" evidence="2">
    <location>
        <begin position="148"/>
        <end position="158"/>
    </location>
</feature>
<feature type="compositionally biased region" description="Low complexity" evidence="2">
    <location>
        <begin position="195"/>
        <end position="213"/>
    </location>
</feature>
<proteinExistence type="inferred from homology"/>
<gene>
    <name evidence="3" type="ORF">A4X13_0g2879</name>
</gene>
<dbReference type="GO" id="GO:0032981">
    <property type="term" value="P:mitochondrial respiratory chain complex I assembly"/>
    <property type="evidence" value="ECO:0007669"/>
    <property type="project" value="TreeGrafter"/>
</dbReference>
<feature type="compositionally biased region" description="Basic and acidic residues" evidence="2">
    <location>
        <begin position="38"/>
        <end position="55"/>
    </location>
</feature>
<protein>
    <submittedName>
        <fullName evidence="3">Uncharacterized protein</fullName>
    </submittedName>
</protein>
<comment type="caution">
    <text evidence="3">The sequence shown here is derived from an EMBL/GenBank/DDBJ whole genome shotgun (WGS) entry which is preliminary data.</text>
</comment>
<feature type="region of interest" description="Disordered" evidence="2">
    <location>
        <begin position="31"/>
        <end position="59"/>
    </location>
</feature>
<comment type="similarity">
    <text evidence="1">Belongs to the complex I NDUFA12 subunit family.</text>
</comment>
<dbReference type="EMBL" id="LWDF02000148">
    <property type="protein sequence ID" value="KAE8255881.1"/>
    <property type="molecule type" value="Genomic_DNA"/>
</dbReference>
<organism evidence="3 4">
    <name type="scientific">Tilletia indica</name>
    <dbReference type="NCBI Taxonomy" id="43049"/>
    <lineage>
        <taxon>Eukaryota</taxon>
        <taxon>Fungi</taxon>
        <taxon>Dikarya</taxon>
        <taxon>Basidiomycota</taxon>
        <taxon>Ustilaginomycotina</taxon>
        <taxon>Exobasidiomycetes</taxon>
        <taxon>Tilletiales</taxon>
        <taxon>Tilletiaceae</taxon>
        <taxon>Tilletia</taxon>
    </lineage>
</organism>
<reference evidence="3" key="1">
    <citation type="submission" date="2016-04" db="EMBL/GenBank/DDBJ databases">
        <authorList>
            <person name="Nguyen H.D."/>
            <person name="Samba Siva P."/>
            <person name="Cullis J."/>
            <person name="Levesque C.A."/>
            <person name="Hambleton S."/>
        </authorList>
    </citation>
    <scope>NUCLEOTIDE SEQUENCE</scope>
    <source>
        <strain evidence="3">DAOMC 236416</strain>
    </source>
</reference>
<dbReference type="PANTHER" id="PTHR32470">
    <property type="entry name" value="ADH DEHYDROGENASE [UBIQUINONE] 1 ALPHA SUBCOMPLEX ASSEMBLY FACTOR 2"/>
    <property type="match status" value="1"/>
</dbReference>
<keyword evidence="4" id="KW-1185">Reference proteome</keyword>
<evidence type="ECO:0000313" key="4">
    <source>
        <dbReference type="Proteomes" id="UP000077521"/>
    </source>
</evidence>
<name>A0A177THI3_9BASI</name>